<dbReference type="InterPro" id="IPR035965">
    <property type="entry name" value="PAS-like_dom_sf"/>
</dbReference>
<protein>
    <recommendedName>
        <fullName evidence="2">histidine kinase</fullName>
        <ecNumber evidence="2">2.7.13.3</ecNumber>
    </recommendedName>
</protein>
<reference evidence="11" key="1">
    <citation type="submission" date="2018-05" db="EMBL/GenBank/DDBJ databases">
        <authorList>
            <person name="Li X."/>
        </authorList>
    </citation>
    <scope>NUCLEOTIDE SEQUENCE [LARGE SCALE GENOMIC DNA]</scope>
    <source>
        <strain evidence="11">YIM 73061</strain>
    </source>
</reference>
<dbReference type="EMBL" id="QFYR01000001">
    <property type="protein sequence ID" value="RAK56432.1"/>
    <property type="molecule type" value="Genomic_DNA"/>
</dbReference>
<dbReference type="CDD" id="cd16922">
    <property type="entry name" value="HATPase_EvgS-ArcB-TorS-like"/>
    <property type="match status" value="1"/>
</dbReference>
<dbReference type="NCBIfam" id="TIGR00229">
    <property type="entry name" value="sensory_box"/>
    <property type="match status" value="1"/>
</dbReference>
<feature type="domain" description="Response regulatory" evidence="8">
    <location>
        <begin position="544"/>
        <end position="663"/>
    </location>
</feature>
<dbReference type="Pfam" id="PF00989">
    <property type="entry name" value="PAS"/>
    <property type="match status" value="1"/>
</dbReference>
<dbReference type="PROSITE" id="PS50112">
    <property type="entry name" value="PAS"/>
    <property type="match status" value="1"/>
</dbReference>
<evidence type="ECO:0000256" key="6">
    <source>
        <dbReference type="PROSITE-ProRule" id="PRU00169"/>
    </source>
</evidence>
<dbReference type="InterPro" id="IPR005467">
    <property type="entry name" value="His_kinase_dom"/>
</dbReference>
<dbReference type="Proteomes" id="UP000249725">
    <property type="component" value="Unassembled WGS sequence"/>
</dbReference>
<dbReference type="PROSITE" id="PS50109">
    <property type="entry name" value="HIS_KIN"/>
    <property type="match status" value="1"/>
</dbReference>
<dbReference type="CDD" id="cd00130">
    <property type="entry name" value="PAS"/>
    <property type="match status" value="1"/>
</dbReference>
<dbReference type="Gene3D" id="1.10.287.130">
    <property type="match status" value="1"/>
</dbReference>
<feature type="modified residue" description="4-aspartylphosphate" evidence="6">
    <location>
        <position position="593"/>
    </location>
</feature>
<feature type="domain" description="Histidine kinase" evidence="7">
    <location>
        <begin position="306"/>
        <end position="523"/>
    </location>
</feature>
<dbReference type="RefSeq" id="WP_111512783.1">
    <property type="nucleotide sequence ID" value="NZ_QFYR01000001.1"/>
</dbReference>
<evidence type="ECO:0000256" key="5">
    <source>
        <dbReference type="ARBA" id="ARBA00022777"/>
    </source>
</evidence>
<keyword evidence="4" id="KW-0808">Transferase</keyword>
<evidence type="ECO:0000313" key="11">
    <source>
        <dbReference type="Proteomes" id="UP000249725"/>
    </source>
</evidence>
<sequence>MRAAFPESEENRLKVLYSLDFIGSEPGRAFQDIVSLAAETTGCPLALFSVIDRDRQHFKAKVGTDLCENHRDAAFCAHTILEPGVLWVQDLLLDPRFSDSILVTGEPWLRFYAGAPVTVDGENVGALAIVDVQPRAFDAREARRLERLAGMAADAMVARREANLLRGVVERSPDAVITTDDSGGILRWNAAAERLFGYTSEEAVGRPLDMITPAHLRAQRASQISALATGNLLGEGTASIELLGLCKDGREIPMEASFSIQRLGGRFTMTAMLRDASERKAREKALSEAVVRAEAGERAKNEFLGNMSHEVRTPLNGIIGLAGALRRTDLKPEQKDMVGGIEASAGALSNLLKDVLDLARIDGEDVEIRPEPFHLGEMLTALSGFFGPGASAKGLAFDAAVDPECEGWVTGDPLRVRQILNKLLSNALKFTDVGGVTLRAQAGRPGEVLFVVQDTGVGFGPEAAGHLFERFNQADASDTRRFGGAGVGLALAQSLAKRMGGRIEATSSPGAGATFTLTLPLPASGRAAAAAPVAEPRSPAAHVRVLLAEDNAINRKVVEVILGAAEVEVVSVENGREALEAFKAADFDAILMDIQMPVMDGLSAIRAIREMEAQSRRPRTPIVVVSANVMSHDIARSHQAGADDHIGKPLTSDILFRAVSGAIAHGHVDMDGMTASYM</sequence>
<dbReference type="Pfam" id="PF00072">
    <property type="entry name" value="Response_reg"/>
    <property type="match status" value="1"/>
</dbReference>
<dbReference type="SUPFAM" id="SSF47384">
    <property type="entry name" value="Homodimeric domain of signal transducing histidine kinase"/>
    <property type="match status" value="1"/>
</dbReference>
<feature type="domain" description="PAS" evidence="9">
    <location>
        <begin position="161"/>
        <end position="230"/>
    </location>
</feature>
<dbReference type="PROSITE" id="PS50110">
    <property type="entry name" value="RESPONSE_REGULATORY"/>
    <property type="match status" value="1"/>
</dbReference>
<dbReference type="InterPro" id="IPR001789">
    <property type="entry name" value="Sig_transdc_resp-reg_receiver"/>
</dbReference>
<dbReference type="OrthoDB" id="7178349at2"/>
<evidence type="ECO:0000259" key="8">
    <source>
        <dbReference type="PROSITE" id="PS50110"/>
    </source>
</evidence>
<proteinExistence type="predicted"/>
<dbReference type="PANTHER" id="PTHR43047">
    <property type="entry name" value="TWO-COMPONENT HISTIDINE PROTEIN KINASE"/>
    <property type="match status" value="1"/>
</dbReference>
<dbReference type="Pfam" id="PF02518">
    <property type="entry name" value="HATPase_c"/>
    <property type="match status" value="1"/>
</dbReference>
<dbReference type="SMART" id="SM00448">
    <property type="entry name" value="REC"/>
    <property type="match status" value="1"/>
</dbReference>
<accession>A0A328AN57</accession>
<dbReference type="InterPro" id="IPR011006">
    <property type="entry name" value="CheY-like_superfamily"/>
</dbReference>
<dbReference type="GO" id="GO:0000155">
    <property type="term" value="F:phosphorelay sensor kinase activity"/>
    <property type="evidence" value="ECO:0007669"/>
    <property type="project" value="InterPro"/>
</dbReference>
<keyword evidence="3 6" id="KW-0597">Phosphoprotein</keyword>
<comment type="caution">
    <text evidence="10">The sequence shown here is derived from an EMBL/GenBank/DDBJ whole genome shotgun (WGS) entry which is preliminary data.</text>
</comment>
<evidence type="ECO:0000256" key="4">
    <source>
        <dbReference type="ARBA" id="ARBA00022679"/>
    </source>
</evidence>
<dbReference type="SUPFAM" id="SSF55785">
    <property type="entry name" value="PYP-like sensor domain (PAS domain)"/>
    <property type="match status" value="1"/>
</dbReference>
<dbReference type="SMART" id="SM00091">
    <property type="entry name" value="PAS"/>
    <property type="match status" value="1"/>
</dbReference>
<dbReference type="Gene3D" id="3.30.450.20">
    <property type="entry name" value="PAS domain"/>
    <property type="match status" value="1"/>
</dbReference>
<dbReference type="InterPro" id="IPR000014">
    <property type="entry name" value="PAS"/>
</dbReference>
<evidence type="ECO:0000256" key="1">
    <source>
        <dbReference type="ARBA" id="ARBA00000085"/>
    </source>
</evidence>
<dbReference type="GO" id="GO:0006355">
    <property type="term" value="P:regulation of DNA-templated transcription"/>
    <property type="evidence" value="ECO:0007669"/>
    <property type="project" value="InterPro"/>
</dbReference>
<dbReference type="SUPFAM" id="SSF52172">
    <property type="entry name" value="CheY-like"/>
    <property type="match status" value="1"/>
</dbReference>
<dbReference type="InterPro" id="IPR036097">
    <property type="entry name" value="HisK_dim/P_sf"/>
</dbReference>
<dbReference type="InterPro" id="IPR003594">
    <property type="entry name" value="HATPase_dom"/>
</dbReference>
<evidence type="ECO:0000256" key="2">
    <source>
        <dbReference type="ARBA" id="ARBA00012438"/>
    </source>
</evidence>
<dbReference type="PANTHER" id="PTHR43047:SF64">
    <property type="entry name" value="HISTIDINE KINASE CONTAINING CHEY-HOMOLOGOUS RECEIVER DOMAIN AND PAS DOMAIN-RELATED"/>
    <property type="match status" value="1"/>
</dbReference>
<dbReference type="EC" id="2.7.13.3" evidence="2"/>
<dbReference type="SUPFAM" id="SSF55781">
    <property type="entry name" value="GAF domain-like"/>
    <property type="match status" value="1"/>
</dbReference>
<comment type="catalytic activity">
    <reaction evidence="1">
        <text>ATP + protein L-histidine = ADP + protein N-phospho-L-histidine.</text>
        <dbReference type="EC" id="2.7.13.3"/>
    </reaction>
</comment>
<dbReference type="Pfam" id="PF00512">
    <property type="entry name" value="HisKA"/>
    <property type="match status" value="1"/>
</dbReference>
<dbReference type="AlphaFoldDB" id="A0A328AN57"/>
<keyword evidence="5 10" id="KW-0418">Kinase</keyword>
<evidence type="ECO:0000259" key="7">
    <source>
        <dbReference type="PROSITE" id="PS50109"/>
    </source>
</evidence>
<evidence type="ECO:0000259" key="9">
    <source>
        <dbReference type="PROSITE" id="PS50112"/>
    </source>
</evidence>
<dbReference type="InterPro" id="IPR036890">
    <property type="entry name" value="HATPase_C_sf"/>
</dbReference>
<dbReference type="CDD" id="cd00082">
    <property type="entry name" value="HisKA"/>
    <property type="match status" value="1"/>
</dbReference>
<evidence type="ECO:0000313" key="10">
    <source>
        <dbReference type="EMBL" id="RAK56432.1"/>
    </source>
</evidence>
<dbReference type="SUPFAM" id="SSF55874">
    <property type="entry name" value="ATPase domain of HSP90 chaperone/DNA topoisomerase II/histidine kinase"/>
    <property type="match status" value="1"/>
</dbReference>
<dbReference type="InterPro" id="IPR004358">
    <property type="entry name" value="Sig_transdc_His_kin-like_C"/>
</dbReference>
<keyword evidence="11" id="KW-1185">Reference proteome</keyword>
<dbReference type="Gene3D" id="3.30.565.10">
    <property type="entry name" value="Histidine kinase-like ATPase, C-terminal domain"/>
    <property type="match status" value="1"/>
</dbReference>
<dbReference type="Gene3D" id="3.30.450.40">
    <property type="match status" value="1"/>
</dbReference>
<organism evidence="10 11">
    <name type="scientific">Phenylobacterium deserti</name>
    <dbReference type="NCBI Taxonomy" id="1914756"/>
    <lineage>
        <taxon>Bacteria</taxon>
        <taxon>Pseudomonadati</taxon>
        <taxon>Pseudomonadota</taxon>
        <taxon>Alphaproteobacteria</taxon>
        <taxon>Caulobacterales</taxon>
        <taxon>Caulobacteraceae</taxon>
        <taxon>Phenylobacterium</taxon>
    </lineage>
</organism>
<gene>
    <name evidence="10" type="ORF">DJ018_00120</name>
</gene>
<dbReference type="SMART" id="SM00387">
    <property type="entry name" value="HATPase_c"/>
    <property type="match status" value="1"/>
</dbReference>
<dbReference type="PRINTS" id="PR00344">
    <property type="entry name" value="BCTRLSENSOR"/>
</dbReference>
<dbReference type="SMART" id="SM00388">
    <property type="entry name" value="HisKA"/>
    <property type="match status" value="1"/>
</dbReference>
<dbReference type="InterPro" id="IPR029016">
    <property type="entry name" value="GAF-like_dom_sf"/>
</dbReference>
<dbReference type="Gene3D" id="3.40.50.2300">
    <property type="match status" value="1"/>
</dbReference>
<dbReference type="CDD" id="cd17546">
    <property type="entry name" value="REC_hyHK_CKI1_RcsC-like"/>
    <property type="match status" value="1"/>
</dbReference>
<name>A0A328AN57_9CAUL</name>
<dbReference type="SMART" id="SM00065">
    <property type="entry name" value="GAF"/>
    <property type="match status" value="1"/>
</dbReference>
<dbReference type="Pfam" id="PF01590">
    <property type="entry name" value="GAF"/>
    <property type="match status" value="1"/>
</dbReference>
<evidence type="ECO:0000256" key="3">
    <source>
        <dbReference type="ARBA" id="ARBA00022553"/>
    </source>
</evidence>
<dbReference type="InterPro" id="IPR013767">
    <property type="entry name" value="PAS_fold"/>
</dbReference>
<dbReference type="InterPro" id="IPR003018">
    <property type="entry name" value="GAF"/>
</dbReference>
<dbReference type="InterPro" id="IPR003661">
    <property type="entry name" value="HisK_dim/P_dom"/>
</dbReference>